<proteinExistence type="predicted"/>
<dbReference type="SUPFAM" id="SSF56112">
    <property type="entry name" value="Protein kinase-like (PK-like)"/>
    <property type="match status" value="1"/>
</dbReference>
<dbReference type="SUPFAM" id="SSF48452">
    <property type="entry name" value="TPR-like"/>
    <property type="match status" value="1"/>
</dbReference>
<dbReference type="InterPro" id="IPR011009">
    <property type="entry name" value="Kinase-like_dom_sf"/>
</dbReference>
<feature type="binding site" evidence="5">
    <location>
        <position position="116"/>
    </location>
    <ligand>
        <name>ATP</name>
        <dbReference type="ChEBI" id="CHEBI:30616"/>
    </ligand>
</feature>
<dbReference type="InterPro" id="IPR011990">
    <property type="entry name" value="TPR-like_helical_dom_sf"/>
</dbReference>
<keyword evidence="6" id="KW-1133">Transmembrane helix</keyword>
<dbReference type="PANTHER" id="PTHR43289">
    <property type="entry name" value="MITOGEN-ACTIVATED PROTEIN KINASE KINASE KINASE 20-RELATED"/>
    <property type="match status" value="1"/>
</dbReference>
<sequence length="813" mass="87517">MKDLNGEDWTKVQALFDELIDLKPEERDKRLRRSKVSPDLLAHVTSLLDAASSDGIFEMSPPDLSLPDPATGYSSLAAGEEIGAFTIDRLIGRGGMGEVYLAHRTSTDFEQRVALKMLRAEAAEQGGLFDRERRVLARLEHRGIARLIDGGIGPDGRPYMAMEYVEGEPIDAWCRRTGADLDTRLRLFREICDAVGYAHANLVIHRDLKPSNILIDTAGRVRLLDFGIARLLDDSAAAPMATQAILTPDYAAPEQLGGGTATVAADVYALGVILFELVTGAGPWHREGASVPSIIRRVLHEDPPLPSKTADRVGAPIASGRIAGDLDAIILKAMRRSPQERYRGAIDLADDLRRHQELRPVQARAGSTRYMVGRFVRRYRWAVTASAAAIVAILVGAGGIAWQARQTAIERDVALDEARRSDAINRMLTVMFRDTAETDAGADATVKQMLDKTAERLVGSLDNSARSATLITTLSDLYVNLEDAAGADVLLRRALARGIGGNDAVATAEIKLRLASSAAAMNKSDDMAPLLDAADAVFRTDPARFRTERLEVIGGRAQLARRGGDYDSAIRLLADAMPEADRVYVENHRDLLTLYNNLLVYMVEANRLDAMPAVFAQADAALKRTGLEKSTQGLAIMQLKGIRLLKLDEVARAEVIFERVAAQRKSVFGPSAGLAADLGALGRAKLALGKFDEARRVLAEARPIATEYVGQGALSTLVIGLGLAEAMAETGDVTSADKVVGEVAPLVTAIAKPGLPHAMLARTQAIVRLKQGRLDEASAALDRSEAIIRAMGPAGAANLKGFPPIRARIASAR</sequence>
<feature type="transmembrane region" description="Helical" evidence="6">
    <location>
        <begin position="379"/>
        <end position="402"/>
    </location>
</feature>
<evidence type="ECO:0000313" key="8">
    <source>
        <dbReference type="EMBL" id="QNQ09789.1"/>
    </source>
</evidence>
<dbReference type="GO" id="GO:0004674">
    <property type="term" value="F:protein serine/threonine kinase activity"/>
    <property type="evidence" value="ECO:0007669"/>
    <property type="project" value="UniProtKB-KW"/>
</dbReference>
<dbReference type="Gene3D" id="1.10.510.10">
    <property type="entry name" value="Transferase(Phosphotransferase) domain 1"/>
    <property type="match status" value="1"/>
</dbReference>
<evidence type="ECO:0000313" key="9">
    <source>
        <dbReference type="Proteomes" id="UP000516148"/>
    </source>
</evidence>
<accession>A0A7H0LJD6</accession>
<dbReference type="PROSITE" id="PS00108">
    <property type="entry name" value="PROTEIN_KINASE_ST"/>
    <property type="match status" value="1"/>
</dbReference>
<dbReference type="PROSITE" id="PS00107">
    <property type="entry name" value="PROTEIN_KINASE_ATP"/>
    <property type="match status" value="1"/>
</dbReference>
<keyword evidence="3 8" id="KW-0418">Kinase</keyword>
<reference evidence="8 9" key="1">
    <citation type="submission" date="2020-09" db="EMBL/GenBank/DDBJ databases">
        <title>Sphingomonas sp., a new species isolated from pork steak.</title>
        <authorList>
            <person name="Heidler von Heilborn D."/>
        </authorList>
    </citation>
    <scope>NUCLEOTIDE SEQUENCE [LARGE SCALE GENOMIC DNA]</scope>
    <source>
        <strain evidence="9">S8-3T</strain>
    </source>
</reference>
<keyword evidence="8" id="KW-0723">Serine/threonine-protein kinase</keyword>
<dbReference type="Pfam" id="PF00069">
    <property type="entry name" value="Pkinase"/>
    <property type="match status" value="1"/>
</dbReference>
<evidence type="ECO:0000256" key="4">
    <source>
        <dbReference type="ARBA" id="ARBA00022840"/>
    </source>
</evidence>
<keyword evidence="6" id="KW-0472">Membrane</keyword>
<dbReference type="RefSeq" id="WP_187762098.1">
    <property type="nucleotide sequence ID" value="NZ_CP061038.1"/>
</dbReference>
<keyword evidence="2 5" id="KW-0547">Nucleotide-binding</keyword>
<dbReference type="SMART" id="SM00220">
    <property type="entry name" value="S_TKc"/>
    <property type="match status" value="1"/>
</dbReference>
<dbReference type="CDD" id="cd14014">
    <property type="entry name" value="STKc_PknB_like"/>
    <property type="match status" value="1"/>
</dbReference>
<protein>
    <submittedName>
        <fullName evidence="8">Serine/threonine protein kinase</fullName>
    </submittedName>
</protein>
<keyword evidence="1" id="KW-0808">Transferase</keyword>
<dbReference type="InterPro" id="IPR017441">
    <property type="entry name" value="Protein_kinase_ATP_BS"/>
</dbReference>
<dbReference type="InterPro" id="IPR000719">
    <property type="entry name" value="Prot_kinase_dom"/>
</dbReference>
<dbReference type="PROSITE" id="PS50011">
    <property type="entry name" value="PROTEIN_KINASE_DOM"/>
    <property type="match status" value="1"/>
</dbReference>
<evidence type="ECO:0000256" key="2">
    <source>
        <dbReference type="ARBA" id="ARBA00022741"/>
    </source>
</evidence>
<dbReference type="InterPro" id="IPR008271">
    <property type="entry name" value="Ser/Thr_kinase_AS"/>
</dbReference>
<dbReference type="Gene3D" id="3.30.200.20">
    <property type="entry name" value="Phosphorylase Kinase, domain 1"/>
    <property type="match status" value="1"/>
</dbReference>
<dbReference type="Gene3D" id="1.25.40.10">
    <property type="entry name" value="Tetratricopeptide repeat domain"/>
    <property type="match status" value="1"/>
</dbReference>
<evidence type="ECO:0000256" key="1">
    <source>
        <dbReference type="ARBA" id="ARBA00022679"/>
    </source>
</evidence>
<keyword evidence="4 5" id="KW-0067">ATP-binding</keyword>
<gene>
    <name evidence="8" type="ORF">H3Z74_00570</name>
</gene>
<dbReference type="AlphaFoldDB" id="A0A7H0LJD6"/>
<evidence type="ECO:0000256" key="5">
    <source>
        <dbReference type="PROSITE-ProRule" id="PRU10141"/>
    </source>
</evidence>
<dbReference type="KEGG" id="spap:H3Z74_00570"/>
<organism evidence="8 9">
    <name type="scientific">Sphingomonas alpina</name>
    <dbReference type="NCBI Taxonomy" id="653931"/>
    <lineage>
        <taxon>Bacteria</taxon>
        <taxon>Pseudomonadati</taxon>
        <taxon>Pseudomonadota</taxon>
        <taxon>Alphaproteobacteria</taxon>
        <taxon>Sphingomonadales</taxon>
        <taxon>Sphingomonadaceae</taxon>
        <taxon>Sphingomonas</taxon>
    </lineage>
</organism>
<dbReference type="GO" id="GO:0005524">
    <property type="term" value="F:ATP binding"/>
    <property type="evidence" value="ECO:0007669"/>
    <property type="project" value="UniProtKB-UniRule"/>
</dbReference>
<evidence type="ECO:0000256" key="3">
    <source>
        <dbReference type="ARBA" id="ARBA00022777"/>
    </source>
</evidence>
<keyword evidence="9" id="KW-1185">Reference proteome</keyword>
<dbReference type="EMBL" id="CP061038">
    <property type="protein sequence ID" value="QNQ09789.1"/>
    <property type="molecule type" value="Genomic_DNA"/>
</dbReference>
<dbReference type="PANTHER" id="PTHR43289:SF34">
    <property type="entry name" value="SERINE_THREONINE-PROTEIN KINASE YBDM-RELATED"/>
    <property type="match status" value="1"/>
</dbReference>
<evidence type="ECO:0000256" key="6">
    <source>
        <dbReference type="SAM" id="Phobius"/>
    </source>
</evidence>
<feature type="domain" description="Protein kinase" evidence="7">
    <location>
        <begin position="85"/>
        <end position="358"/>
    </location>
</feature>
<dbReference type="Proteomes" id="UP000516148">
    <property type="component" value="Chromosome"/>
</dbReference>
<name>A0A7H0LJD6_9SPHN</name>
<keyword evidence="6" id="KW-0812">Transmembrane</keyword>
<evidence type="ECO:0000259" key="7">
    <source>
        <dbReference type="PROSITE" id="PS50011"/>
    </source>
</evidence>